<reference evidence="8 9" key="1">
    <citation type="submission" date="2024-12" db="EMBL/GenBank/DDBJ databases">
        <title>Forecasting of Potato common scab and diversities of Pathogenic streptomyces spp. in china.</title>
        <authorList>
            <person name="Handique U."/>
            <person name="Wu J."/>
        </authorList>
    </citation>
    <scope>NUCLEOTIDE SEQUENCE [LARGE SCALE GENOMIC DNA]</scope>
    <source>
        <strain evidence="8 9">ZRIMU1530</strain>
    </source>
</reference>
<dbReference type="Pfam" id="PF00482">
    <property type="entry name" value="T2SSF"/>
    <property type="match status" value="1"/>
</dbReference>
<evidence type="ECO:0000313" key="8">
    <source>
        <dbReference type="EMBL" id="MFM9615789.1"/>
    </source>
</evidence>
<comment type="caution">
    <text evidence="8">The sequence shown here is derived from an EMBL/GenBank/DDBJ whole genome shotgun (WGS) entry which is preliminary data.</text>
</comment>
<sequence>MTALALLGAGTGLGLWALATWLVPPRPPLADLTARLNATPTLPTPPPADTGGWAARLGAPFVGLLRAAGLPGPTTAQDLAVTERAHHTHLAEKAALTLTGLLLPATVTTLAALAGRPLSWPVPLAASLTAATTGFCLPDLTVHAEAKRRRTAFRHALSAYLNLTHILLAGGAGIEGALTDAARTGHGRSFRHLQRALTTARLTRTTPWTALAHLGEQLHITELTELSASLSLAGTEGAKVRASLAAKAGSMRQRGATDAEGQAGAATERMAVPAVLMAFGFIVFVFYPALIQITDAL</sequence>
<evidence type="ECO:0000256" key="4">
    <source>
        <dbReference type="ARBA" id="ARBA00022989"/>
    </source>
</evidence>
<keyword evidence="9" id="KW-1185">Reference proteome</keyword>
<dbReference type="EMBL" id="JBJVNI010000041">
    <property type="protein sequence ID" value="MFM9615789.1"/>
    <property type="molecule type" value="Genomic_DNA"/>
</dbReference>
<keyword evidence="5 6" id="KW-0472">Membrane</keyword>
<evidence type="ECO:0000256" key="5">
    <source>
        <dbReference type="ARBA" id="ARBA00023136"/>
    </source>
</evidence>
<organism evidence="8 9">
    <name type="scientific">Streptomyces niveiscabiei</name>
    <dbReference type="NCBI Taxonomy" id="164115"/>
    <lineage>
        <taxon>Bacteria</taxon>
        <taxon>Bacillati</taxon>
        <taxon>Actinomycetota</taxon>
        <taxon>Actinomycetes</taxon>
        <taxon>Kitasatosporales</taxon>
        <taxon>Streptomycetaceae</taxon>
        <taxon>Streptomyces</taxon>
    </lineage>
</organism>
<gene>
    <name evidence="8" type="ORF">ACKI18_44820</name>
</gene>
<dbReference type="PANTHER" id="PTHR35007:SF1">
    <property type="entry name" value="PILUS ASSEMBLY PROTEIN"/>
    <property type="match status" value="1"/>
</dbReference>
<proteinExistence type="predicted"/>
<evidence type="ECO:0000256" key="2">
    <source>
        <dbReference type="ARBA" id="ARBA00022475"/>
    </source>
</evidence>
<evidence type="ECO:0000259" key="7">
    <source>
        <dbReference type="Pfam" id="PF00482"/>
    </source>
</evidence>
<comment type="subcellular location">
    <subcellularLocation>
        <location evidence="1">Cell membrane</location>
        <topology evidence="1">Multi-pass membrane protein</topology>
    </subcellularLocation>
</comment>
<dbReference type="Proteomes" id="UP001631957">
    <property type="component" value="Unassembled WGS sequence"/>
</dbReference>
<feature type="transmembrane region" description="Helical" evidence="6">
    <location>
        <begin position="270"/>
        <end position="291"/>
    </location>
</feature>
<dbReference type="RefSeq" id="WP_409124093.1">
    <property type="nucleotide sequence ID" value="NZ_JBJVNI010000041.1"/>
</dbReference>
<keyword evidence="4 6" id="KW-1133">Transmembrane helix</keyword>
<accession>A0ABW9I603</accession>
<dbReference type="InterPro" id="IPR018076">
    <property type="entry name" value="T2SS_GspF_dom"/>
</dbReference>
<name>A0ABW9I603_9ACTN</name>
<keyword evidence="3 6" id="KW-0812">Transmembrane</keyword>
<feature type="domain" description="Type II secretion system protein GspF" evidence="7">
    <location>
        <begin position="164"/>
        <end position="288"/>
    </location>
</feature>
<evidence type="ECO:0000256" key="6">
    <source>
        <dbReference type="SAM" id="Phobius"/>
    </source>
</evidence>
<protein>
    <submittedName>
        <fullName evidence="8">Type II secretion system F family protein</fullName>
    </submittedName>
</protein>
<evidence type="ECO:0000256" key="3">
    <source>
        <dbReference type="ARBA" id="ARBA00022692"/>
    </source>
</evidence>
<dbReference type="PANTHER" id="PTHR35007">
    <property type="entry name" value="INTEGRAL MEMBRANE PROTEIN-RELATED"/>
    <property type="match status" value="1"/>
</dbReference>
<evidence type="ECO:0000256" key="1">
    <source>
        <dbReference type="ARBA" id="ARBA00004651"/>
    </source>
</evidence>
<evidence type="ECO:0000313" key="9">
    <source>
        <dbReference type="Proteomes" id="UP001631957"/>
    </source>
</evidence>
<keyword evidence="2" id="KW-1003">Cell membrane</keyword>